<organism evidence="2 3">
    <name type="scientific">Puccinia coronata f. sp. avenae</name>
    <dbReference type="NCBI Taxonomy" id="200324"/>
    <lineage>
        <taxon>Eukaryota</taxon>
        <taxon>Fungi</taxon>
        <taxon>Dikarya</taxon>
        <taxon>Basidiomycota</taxon>
        <taxon>Pucciniomycotina</taxon>
        <taxon>Pucciniomycetes</taxon>
        <taxon>Pucciniales</taxon>
        <taxon>Pucciniaceae</taxon>
        <taxon>Puccinia</taxon>
    </lineage>
</organism>
<feature type="region of interest" description="Disordered" evidence="1">
    <location>
        <begin position="91"/>
        <end position="111"/>
    </location>
</feature>
<feature type="region of interest" description="Disordered" evidence="1">
    <location>
        <begin position="330"/>
        <end position="420"/>
    </location>
</feature>
<gene>
    <name evidence="2" type="ORF">PCANC_06043</name>
</gene>
<dbReference type="STRING" id="200324.A0A2N5T561"/>
<name>A0A2N5T561_9BASI</name>
<protein>
    <submittedName>
        <fullName evidence="2">Uncharacterized protein</fullName>
    </submittedName>
</protein>
<feature type="region of interest" description="Disordered" evidence="1">
    <location>
        <begin position="18"/>
        <end position="52"/>
    </location>
</feature>
<evidence type="ECO:0000313" key="3">
    <source>
        <dbReference type="Proteomes" id="UP000235388"/>
    </source>
</evidence>
<dbReference type="AlphaFoldDB" id="A0A2N5T561"/>
<accession>A0A2N5T561</accession>
<feature type="compositionally biased region" description="Basic and acidic residues" evidence="1">
    <location>
        <begin position="21"/>
        <end position="30"/>
    </location>
</feature>
<proteinExistence type="predicted"/>
<dbReference type="Proteomes" id="UP000235388">
    <property type="component" value="Unassembled WGS sequence"/>
</dbReference>
<sequence>MPTMEEMTLDWIFHPAATDNQDAHQDDDQTRGPTTGGGTGVTTAIEGNNTPVNGKEEEYLFLIREARKAREGGNQQQANALLQSLAKLFPDPQGEGTGKETGETTTLPKPVTEPVLHTTAGLDTKVTIGGITFSAGEVPSHGHCGLPSFYNNNIRALRGSIPLTIFDPKWQQKAAAHSAERLQVDRKMSEERRYTGHPAPEEWSKTYAQWLRNYTYFLVTLQEVYPYKMLAGWFAVHKETVKTIIHRKGFCSGFWYNLVVRLNAFQCEMVKDGKVKFPDVWIERTDLMRQAFRKAQMQGELNIPDNPYVAGGKKEDLNPYTGLEKLAVTKKKADNAKSQQNNNNNNNNRQGGRSRWEPYKGNRDRDDRDDNPNRSNEGGNNNKYCKDAQGRNRSYRGPQDKGAQECDQGGKAQRGRKLQQ</sequence>
<dbReference type="EMBL" id="PGCJ01000794">
    <property type="protein sequence ID" value="PLW20604.1"/>
    <property type="molecule type" value="Genomic_DNA"/>
</dbReference>
<evidence type="ECO:0000256" key="1">
    <source>
        <dbReference type="SAM" id="MobiDB-lite"/>
    </source>
</evidence>
<evidence type="ECO:0000313" key="2">
    <source>
        <dbReference type="EMBL" id="PLW20604.1"/>
    </source>
</evidence>
<reference evidence="2 3" key="1">
    <citation type="submission" date="2017-11" db="EMBL/GenBank/DDBJ databases">
        <title>De novo assembly and phasing of dikaryotic genomes from two isolates of Puccinia coronata f. sp. avenae, the causal agent of oat crown rust.</title>
        <authorList>
            <person name="Miller M.E."/>
            <person name="Zhang Y."/>
            <person name="Omidvar V."/>
            <person name="Sperschneider J."/>
            <person name="Schwessinger B."/>
            <person name="Raley C."/>
            <person name="Palmer J.M."/>
            <person name="Garnica D."/>
            <person name="Upadhyaya N."/>
            <person name="Rathjen J."/>
            <person name="Taylor J.M."/>
            <person name="Park R.F."/>
            <person name="Dodds P.N."/>
            <person name="Hirsch C.D."/>
            <person name="Kianian S.F."/>
            <person name="Figueroa M."/>
        </authorList>
    </citation>
    <scope>NUCLEOTIDE SEQUENCE [LARGE SCALE GENOMIC DNA]</scope>
    <source>
        <strain evidence="2">12NC29</strain>
    </source>
</reference>
<keyword evidence="3" id="KW-1185">Reference proteome</keyword>
<feature type="compositionally biased region" description="Low complexity" evidence="1">
    <location>
        <begin position="373"/>
        <end position="382"/>
    </location>
</feature>
<feature type="compositionally biased region" description="Basic and acidic residues" evidence="1">
    <location>
        <begin position="354"/>
        <end position="372"/>
    </location>
</feature>
<comment type="caution">
    <text evidence="2">The sequence shown here is derived from an EMBL/GenBank/DDBJ whole genome shotgun (WGS) entry which is preliminary data.</text>
</comment>